<dbReference type="InterPro" id="IPR024983">
    <property type="entry name" value="CHAT_dom"/>
</dbReference>
<dbReference type="SUPFAM" id="SSF48452">
    <property type="entry name" value="TPR-like"/>
    <property type="match status" value="2"/>
</dbReference>
<dbReference type="PANTHER" id="PTHR46082:SF6">
    <property type="entry name" value="AAA+ ATPASE DOMAIN-CONTAINING PROTEIN-RELATED"/>
    <property type="match status" value="1"/>
</dbReference>
<dbReference type="AlphaFoldDB" id="A0A0L1KBR6"/>
<dbReference type="InterPro" id="IPR011990">
    <property type="entry name" value="TPR-like_helical_dom_sf"/>
</dbReference>
<sequence>MHRHIFAIAAIGQAIAFAPPVLPQVQTVSEGAGLTDLASLKAAVEAIDPLAEAAKSEGAWSVYLEALEAENGPAEEQAHALNRIGDSRYYQQDIAGALASSLEAEKRLIAAGATDGEAMAGTLANIATFYTGVGQPEKNVPLQERSLKIRTALYGQDPEGIAPPDAKALGLGYLNYAAALYEANRFGDAAEYVDPAIKGLIRGGMTDTTLFVALSTGANIYIDAGRQVDALRLARQGIAMANELLPEEHPFHGFAQGTLAKVLLQAGRYEEAEQPARTALDIMTERLGPTHRNTLVALHNLGVVQMRLGQYDEGIALMLARHERLMEISPAEAVNSLLSASNAAIEAGRDDDAMHFAFKAADLARELPAEDDKALRGLLTLSQRLDESGQPEAALDILDEIEMRVNSSGRELPVDAAIQRGLSQVRAGQDEGWEHVARARARIVDKMIQDATSFELDADLENYFDSILLIAEAAIISDRADDALNAFELASWGVNARARQLAKLRHGQFDRPDLAADIERLRSGTARLRLLARERAAMLAAGRSEAIGEVEREIADLERSVSDAEAALRTALPEFDTTRRPVDVSIETVQARLRPDEALLIAMPANRRMLLMAVTSETAVMKVGPGGRATIRPFVERLRLALDAGEGADAFPFDDAKALHDLVLSAEIAAALNGKTRVSLVTSDALSRLPFSALLSSVPDRQVRDFSEMEWLVRHHAFATVLSPSAVLGSRQDGGNAGRFLGIGAAANSDEAFTGETRAVVATAVDLRSLPSLPASREEVRLAGEVSGASERILLVGGDATEARLRLLAEAEYSVVLFATHGLMEGELGGLREPALVLTPGSGTGGTTDDGILLAGEIAELGLSTQIAILSACNTAAGRTHAAPAYTGLANAFLASGSERVMLSHWRVQDEAASQLTMEFVKRLRDGHAHAEALRLAQLSMLEGETDSGSANPARWASMVLIDGR</sequence>
<dbReference type="EMBL" id="JYNE01000027">
    <property type="protein sequence ID" value="KNH01324.1"/>
    <property type="molecule type" value="Genomic_DNA"/>
</dbReference>
<dbReference type="Pfam" id="PF13374">
    <property type="entry name" value="TPR_10"/>
    <property type="match status" value="2"/>
</dbReference>
<feature type="domain" description="CHAT" evidence="1">
    <location>
        <begin position="656"/>
        <end position="962"/>
    </location>
</feature>
<dbReference type="Pfam" id="PF12770">
    <property type="entry name" value="CHAT"/>
    <property type="match status" value="1"/>
</dbReference>
<evidence type="ECO:0000313" key="3">
    <source>
        <dbReference type="Proteomes" id="UP000037446"/>
    </source>
</evidence>
<dbReference type="Gene3D" id="1.25.40.10">
    <property type="entry name" value="Tetratricopeptide repeat domain"/>
    <property type="match status" value="2"/>
</dbReference>
<accession>A0A0L1KBR6</accession>
<evidence type="ECO:0000313" key="2">
    <source>
        <dbReference type="EMBL" id="KNH01324.1"/>
    </source>
</evidence>
<name>A0A0L1KBR6_9SPHN</name>
<proteinExistence type="predicted"/>
<dbReference type="RefSeq" id="WP_050601266.1">
    <property type="nucleotide sequence ID" value="NZ_JYNE01000027.1"/>
</dbReference>
<dbReference type="PATRIC" id="fig|1306953.7.peg.2419"/>
<evidence type="ECO:0000259" key="1">
    <source>
        <dbReference type="Pfam" id="PF12770"/>
    </source>
</evidence>
<dbReference type="PANTHER" id="PTHR46082">
    <property type="entry name" value="ATP/GTP-BINDING PROTEIN-RELATED"/>
    <property type="match status" value="1"/>
</dbReference>
<gene>
    <name evidence="2" type="ORF">J121_2343</name>
</gene>
<comment type="caution">
    <text evidence="2">The sequence shown here is derived from an EMBL/GenBank/DDBJ whole genome shotgun (WGS) entry which is preliminary data.</text>
</comment>
<dbReference type="InterPro" id="IPR053137">
    <property type="entry name" value="NLR-like"/>
</dbReference>
<protein>
    <submittedName>
        <fullName evidence="2">Tetratricopeptide repeat family protein</fullName>
    </submittedName>
</protein>
<organism evidence="2 3">
    <name type="scientific">Qipengyuania citrea LAMA 915</name>
    <dbReference type="NCBI Taxonomy" id="1306953"/>
    <lineage>
        <taxon>Bacteria</taxon>
        <taxon>Pseudomonadati</taxon>
        <taxon>Pseudomonadota</taxon>
        <taxon>Alphaproteobacteria</taxon>
        <taxon>Sphingomonadales</taxon>
        <taxon>Erythrobacteraceae</taxon>
        <taxon>Qipengyuania</taxon>
    </lineage>
</organism>
<dbReference type="STRING" id="1306953.J121_2343"/>
<reference evidence="2" key="1">
    <citation type="submission" date="2015-02" db="EMBL/GenBank/DDBJ databases">
        <authorList>
            <person name="Chooi Y.-H."/>
        </authorList>
    </citation>
    <scope>NUCLEOTIDE SEQUENCE [LARGE SCALE GENOMIC DNA]</scope>
    <source>
        <strain evidence="2">LAMA 915</strain>
    </source>
</reference>
<dbReference type="Proteomes" id="UP000037446">
    <property type="component" value="Unassembled WGS sequence"/>
</dbReference>
<dbReference type="Pfam" id="PF13424">
    <property type="entry name" value="TPR_12"/>
    <property type="match status" value="1"/>
</dbReference>